<dbReference type="Proteomes" id="UP000215914">
    <property type="component" value="Unassembled WGS sequence"/>
</dbReference>
<gene>
    <name evidence="1" type="ORF">HanXRQr2_Chr04g0159611</name>
</gene>
<dbReference type="AlphaFoldDB" id="A0A9K3J6J9"/>
<protein>
    <submittedName>
        <fullName evidence="1">Uncharacterized protein</fullName>
    </submittedName>
</protein>
<evidence type="ECO:0000313" key="1">
    <source>
        <dbReference type="EMBL" id="KAF5809640.1"/>
    </source>
</evidence>
<accession>A0A9K3J6J9</accession>
<keyword evidence="2" id="KW-1185">Reference proteome</keyword>
<proteinExistence type="predicted"/>
<reference evidence="1" key="1">
    <citation type="journal article" date="2017" name="Nature">
        <title>The sunflower genome provides insights into oil metabolism, flowering and Asterid evolution.</title>
        <authorList>
            <person name="Badouin H."/>
            <person name="Gouzy J."/>
            <person name="Grassa C.J."/>
            <person name="Murat F."/>
            <person name="Staton S.E."/>
            <person name="Cottret L."/>
            <person name="Lelandais-Briere C."/>
            <person name="Owens G.L."/>
            <person name="Carrere S."/>
            <person name="Mayjonade B."/>
            <person name="Legrand L."/>
            <person name="Gill N."/>
            <person name="Kane N.C."/>
            <person name="Bowers J.E."/>
            <person name="Hubner S."/>
            <person name="Bellec A."/>
            <person name="Berard A."/>
            <person name="Berges H."/>
            <person name="Blanchet N."/>
            <person name="Boniface M.C."/>
            <person name="Brunel D."/>
            <person name="Catrice O."/>
            <person name="Chaidir N."/>
            <person name="Claudel C."/>
            <person name="Donnadieu C."/>
            <person name="Faraut T."/>
            <person name="Fievet G."/>
            <person name="Helmstetter N."/>
            <person name="King M."/>
            <person name="Knapp S.J."/>
            <person name="Lai Z."/>
            <person name="Le Paslier M.C."/>
            <person name="Lippi Y."/>
            <person name="Lorenzon L."/>
            <person name="Mandel J.R."/>
            <person name="Marage G."/>
            <person name="Marchand G."/>
            <person name="Marquand E."/>
            <person name="Bret-Mestries E."/>
            <person name="Morien E."/>
            <person name="Nambeesan S."/>
            <person name="Nguyen T."/>
            <person name="Pegot-Espagnet P."/>
            <person name="Pouilly N."/>
            <person name="Raftis F."/>
            <person name="Sallet E."/>
            <person name="Schiex T."/>
            <person name="Thomas J."/>
            <person name="Vandecasteele C."/>
            <person name="Vares D."/>
            <person name="Vear F."/>
            <person name="Vautrin S."/>
            <person name="Crespi M."/>
            <person name="Mangin B."/>
            <person name="Burke J.M."/>
            <person name="Salse J."/>
            <person name="Munos S."/>
            <person name="Vincourt P."/>
            <person name="Rieseberg L.H."/>
            <person name="Langlade N.B."/>
        </authorList>
    </citation>
    <scope>NUCLEOTIDE SEQUENCE</scope>
    <source>
        <tissue evidence="1">Leaves</tissue>
    </source>
</reference>
<name>A0A9K3J6J9_HELAN</name>
<reference evidence="1" key="2">
    <citation type="submission" date="2020-06" db="EMBL/GenBank/DDBJ databases">
        <title>Helianthus annuus Genome sequencing and assembly Release 2.</title>
        <authorList>
            <person name="Gouzy J."/>
            <person name="Langlade N."/>
            <person name="Munos S."/>
        </authorList>
    </citation>
    <scope>NUCLEOTIDE SEQUENCE</scope>
    <source>
        <tissue evidence="1">Leaves</tissue>
    </source>
</reference>
<organism evidence="1 2">
    <name type="scientific">Helianthus annuus</name>
    <name type="common">Common sunflower</name>
    <dbReference type="NCBI Taxonomy" id="4232"/>
    <lineage>
        <taxon>Eukaryota</taxon>
        <taxon>Viridiplantae</taxon>
        <taxon>Streptophyta</taxon>
        <taxon>Embryophyta</taxon>
        <taxon>Tracheophyta</taxon>
        <taxon>Spermatophyta</taxon>
        <taxon>Magnoliopsida</taxon>
        <taxon>eudicotyledons</taxon>
        <taxon>Gunneridae</taxon>
        <taxon>Pentapetalae</taxon>
        <taxon>asterids</taxon>
        <taxon>campanulids</taxon>
        <taxon>Asterales</taxon>
        <taxon>Asteraceae</taxon>
        <taxon>Asteroideae</taxon>
        <taxon>Heliantheae alliance</taxon>
        <taxon>Heliantheae</taxon>
        <taxon>Helianthus</taxon>
    </lineage>
</organism>
<sequence>MFLKTLAHLIYLYMKYSTVGKSGCILHCSIGFPCAICPKRNLSYVYKTILVDSQNTKNHRNEVIFTYLNLNTHPSIW</sequence>
<dbReference type="EMBL" id="MNCJ02000319">
    <property type="protein sequence ID" value="KAF5809640.1"/>
    <property type="molecule type" value="Genomic_DNA"/>
</dbReference>
<comment type="caution">
    <text evidence="1">The sequence shown here is derived from an EMBL/GenBank/DDBJ whole genome shotgun (WGS) entry which is preliminary data.</text>
</comment>
<dbReference type="Gramene" id="mRNA:HanXRQr2_Chr04g0159611">
    <property type="protein sequence ID" value="CDS:HanXRQr2_Chr04g0159611.1"/>
    <property type="gene ID" value="HanXRQr2_Chr04g0159611"/>
</dbReference>
<evidence type="ECO:0000313" key="2">
    <source>
        <dbReference type="Proteomes" id="UP000215914"/>
    </source>
</evidence>